<evidence type="ECO:0000256" key="1">
    <source>
        <dbReference type="SAM" id="SignalP"/>
    </source>
</evidence>
<evidence type="ECO:0000313" key="4">
    <source>
        <dbReference type="Proteomes" id="UP000308508"/>
    </source>
</evidence>
<dbReference type="Proteomes" id="UP000308508">
    <property type="component" value="Unassembled WGS sequence"/>
</dbReference>
<gene>
    <name evidence="3" type="ORF">E5S66_00275</name>
</gene>
<dbReference type="Pfam" id="PF09832">
    <property type="entry name" value="DUF2059"/>
    <property type="match status" value="1"/>
</dbReference>
<reference evidence="3 4" key="1">
    <citation type="submission" date="2019-04" db="EMBL/GenBank/DDBJ databases">
        <authorList>
            <person name="Grouzdev D.S."/>
            <person name="Nazina T.N."/>
        </authorList>
    </citation>
    <scope>NUCLEOTIDE SEQUENCE [LARGE SCALE GENOMIC DNA]</scope>
    <source>
        <strain evidence="3 4">SHC 3-19</strain>
    </source>
</reference>
<protein>
    <submittedName>
        <fullName evidence="3">DUF2059 domain-containing protein</fullName>
    </submittedName>
</protein>
<keyword evidence="1" id="KW-0732">Signal</keyword>
<accession>A0A5R9PHH0</accession>
<comment type="caution">
    <text evidence="3">The sequence shown here is derived from an EMBL/GenBank/DDBJ whole genome shotgun (WGS) entry which is preliminary data.</text>
</comment>
<dbReference type="InterPro" id="IPR018637">
    <property type="entry name" value="DUF2059"/>
</dbReference>
<dbReference type="RefSeq" id="WP_138346433.1">
    <property type="nucleotide sequence ID" value="NZ_SROY01000001.1"/>
</dbReference>
<feature type="signal peptide" evidence="1">
    <location>
        <begin position="1"/>
        <end position="20"/>
    </location>
</feature>
<evidence type="ECO:0000313" key="3">
    <source>
        <dbReference type="EMBL" id="TLX22507.1"/>
    </source>
</evidence>
<evidence type="ECO:0000259" key="2">
    <source>
        <dbReference type="Pfam" id="PF09832"/>
    </source>
</evidence>
<name>A0A5R9PHH0_9GAMM</name>
<feature type="domain" description="DUF2059" evidence="2">
    <location>
        <begin position="99"/>
        <end position="158"/>
    </location>
</feature>
<proteinExistence type="predicted"/>
<feature type="chain" id="PRO_5024388919" evidence="1">
    <location>
        <begin position="21"/>
        <end position="171"/>
    </location>
</feature>
<keyword evidence="4" id="KW-1185">Reference proteome</keyword>
<sequence>MRRIGLSLVLLFAFSPVALAQTATQPPAAESASAADVDRLLQAMDMKTMMAGMMQQMQGAQEKMLTDAFGADLDEAKRARMQEAMATSSTIIQKHLSWEALEPVVRKVYMQVFSKREVQAMTAFYASPEGASILKKSPQAMGLTMQEIQPAMQAAMQEVKTAIEQQAAAAK</sequence>
<organism evidence="3 4">
    <name type="scientific">Thermomonas fusca</name>
    <dbReference type="NCBI Taxonomy" id="215690"/>
    <lineage>
        <taxon>Bacteria</taxon>
        <taxon>Pseudomonadati</taxon>
        <taxon>Pseudomonadota</taxon>
        <taxon>Gammaproteobacteria</taxon>
        <taxon>Lysobacterales</taxon>
        <taxon>Lysobacteraceae</taxon>
        <taxon>Thermomonas</taxon>
    </lineage>
</organism>
<dbReference type="EMBL" id="SROY01000001">
    <property type="protein sequence ID" value="TLX22507.1"/>
    <property type="molecule type" value="Genomic_DNA"/>
</dbReference>
<dbReference type="AlphaFoldDB" id="A0A5R9PHH0"/>
<dbReference type="STRING" id="1123377.GCA_000423885_01901"/>